<accession>A0ABR7TFU6</accession>
<dbReference type="PANTHER" id="PTHR34220">
    <property type="entry name" value="SENSOR HISTIDINE KINASE YPDA"/>
    <property type="match status" value="1"/>
</dbReference>
<keyword evidence="1" id="KW-0812">Transmembrane</keyword>
<keyword evidence="3" id="KW-0808">Transferase</keyword>
<keyword evidence="1" id="KW-1133">Transmembrane helix</keyword>
<dbReference type="Pfam" id="PF06580">
    <property type="entry name" value="His_kinase"/>
    <property type="match status" value="1"/>
</dbReference>
<feature type="transmembrane region" description="Helical" evidence="1">
    <location>
        <begin position="91"/>
        <end position="112"/>
    </location>
</feature>
<comment type="caution">
    <text evidence="3">The sequence shown here is derived from an EMBL/GenBank/DDBJ whole genome shotgun (WGS) entry which is preliminary data.</text>
</comment>
<dbReference type="InterPro" id="IPR010559">
    <property type="entry name" value="Sig_transdc_His_kin_internal"/>
</dbReference>
<proteinExistence type="predicted"/>
<feature type="domain" description="Signal transduction histidine kinase internal region" evidence="2">
    <location>
        <begin position="160"/>
        <end position="236"/>
    </location>
</feature>
<keyword evidence="3" id="KW-0418">Kinase</keyword>
<reference evidence="3 4" key="1">
    <citation type="submission" date="2020-09" db="EMBL/GenBank/DDBJ databases">
        <title>Genome sequences of type strains of Chitinophaga qingshengii and Chitinophaga varians.</title>
        <authorList>
            <person name="Kittiwongwattana C."/>
        </authorList>
    </citation>
    <scope>NUCLEOTIDE SEQUENCE [LARGE SCALE GENOMIC DNA]</scope>
    <source>
        <strain evidence="3 4">JCM 30026</strain>
    </source>
</reference>
<dbReference type="EMBL" id="JACVFC010000001">
    <property type="protein sequence ID" value="MBC9929256.1"/>
    <property type="molecule type" value="Genomic_DNA"/>
</dbReference>
<evidence type="ECO:0000259" key="2">
    <source>
        <dbReference type="Pfam" id="PF06580"/>
    </source>
</evidence>
<keyword evidence="1" id="KW-0472">Membrane</keyword>
<protein>
    <submittedName>
        <fullName evidence="3">Sensor histidine kinase</fullName>
    </submittedName>
</protein>
<gene>
    <name evidence="3" type="ORF">ICL07_02655</name>
</gene>
<feature type="transmembrane region" description="Helical" evidence="1">
    <location>
        <begin position="118"/>
        <end position="140"/>
    </location>
</feature>
<feature type="transmembrane region" description="Helical" evidence="1">
    <location>
        <begin position="49"/>
        <end position="70"/>
    </location>
</feature>
<feature type="transmembrane region" description="Helical" evidence="1">
    <location>
        <begin position="7"/>
        <end position="29"/>
    </location>
</feature>
<dbReference type="RefSeq" id="WP_188086395.1">
    <property type="nucleotide sequence ID" value="NZ_JACVFC010000001.1"/>
</dbReference>
<dbReference type="Proteomes" id="UP000659124">
    <property type="component" value="Unassembled WGS sequence"/>
</dbReference>
<evidence type="ECO:0000313" key="3">
    <source>
        <dbReference type="EMBL" id="MBC9929256.1"/>
    </source>
</evidence>
<organism evidence="3 4">
    <name type="scientific">Chitinophaga qingshengii</name>
    <dbReference type="NCBI Taxonomy" id="1569794"/>
    <lineage>
        <taxon>Bacteria</taxon>
        <taxon>Pseudomonadati</taxon>
        <taxon>Bacteroidota</taxon>
        <taxon>Chitinophagia</taxon>
        <taxon>Chitinophagales</taxon>
        <taxon>Chitinophagaceae</taxon>
        <taxon>Chitinophaga</taxon>
    </lineage>
</organism>
<dbReference type="InterPro" id="IPR050640">
    <property type="entry name" value="Bact_2-comp_sensor_kinase"/>
</dbReference>
<dbReference type="PANTHER" id="PTHR34220:SF7">
    <property type="entry name" value="SENSOR HISTIDINE KINASE YPDA"/>
    <property type="match status" value="1"/>
</dbReference>
<dbReference type="GO" id="GO:0016301">
    <property type="term" value="F:kinase activity"/>
    <property type="evidence" value="ECO:0007669"/>
    <property type="project" value="UniProtKB-KW"/>
</dbReference>
<evidence type="ECO:0000256" key="1">
    <source>
        <dbReference type="SAM" id="Phobius"/>
    </source>
</evidence>
<name>A0ABR7TFU6_9BACT</name>
<keyword evidence="4" id="KW-1185">Reference proteome</keyword>
<sequence length="347" mass="39647">MERKKYIIILHILFWVSVPFMLTFVSWSYQFTAFVPVKGGAIRSYAQVLYETLLLNAVVLLVGTVTFYTIESICFSMAAGTHKKWGIPFKILLLSAWPALIVILLSYVSFAVAWSFKYFLLTAYLSVIPFALMGILSFVLKKLIRTKGEMLLLEKANVMAQLELVKSKTDPHFLFNTINNIDSLLSDDPAAASVYLNKLSGLLRFILYESSTNEKIPLRSEVNYITEYINLEKIRSINQDFVKFNIEGSINGHMIAPMVLIPILENAFKHVGSRTTTDAIVLDLNIKADEILFRCRNIYNAVKYRKSENGGLGWGLIRQRLDLQYGGHYQLEVNKDGMYYDVRLKLF</sequence>
<evidence type="ECO:0000313" key="4">
    <source>
        <dbReference type="Proteomes" id="UP000659124"/>
    </source>
</evidence>